<proteinExistence type="predicted"/>
<gene>
    <name evidence="1" type="ORF">ACFPQ3_05400</name>
</gene>
<name>A0ABW0UBW5_9STRE</name>
<evidence type="ECO:0000313" key="2">
    <source>
        <dbReference type="Proteomes" id="UP001596110"/>
    </source>
</evidence>
<dbReference type="EMBL" id="JBHSOJ010000016">
    <property type="protein sequence ID" value="MFC5631041.1"/>
    <property type="molecule type" value="Genomic_DNA"/>
</dbReference>
<protein>
    <submittedName>
        <fullName evidence="1">Uncharacterized protein</fullName>
    </submittedName>
</protein>
<accession>A0ABW0UBW5</accession>
<sequence length="56" mass="6164">MSKRSPKSVEEKLEIVNWYLEKGLLAVACCQSCRHPVPNAWTSLAGLSVTRFASNG</sequence>
<evidence type="ECO:0000313" key="1">
    <source>
        <dbReference type="EMBL" id="MFC5631041.1"/>
    </source>
</evidence>
<keyword evidence="2" id="KW-1185">Reference proteome</keyword>
<reference evidence="2" key="1">
    <citation type="journal article" date="2019" name="Int. J. Syst. Evol. Microbiol.">
        <title>The Global Catalogue of Microorganisms (GCM) 10K type strain sequencing project: providing services to taxonomists for standard genome sequencing and annotation.</title>
        <authorList>
            <consortium name="The Broad Institute Genomics Platform"/>
            <consortium name="The Broad Institute Genome Sequencing Center for Infectious Disease"/>
            <person name="Wu L."/>
            <person name="Ma J."/>
        </authorList>
    </citation>
    <scope>NUCLEOTIDE SEQUENCE [LARGE SCALE GENOMIC DNA]</scope>
    <source>
        <strain evidence="2">DT43</strain>
    </source>
</reference>
<organism evidence="1 2">
    <name type="scientific">Streptococcus caledonicus</name>
    <dbReference type="NCBI Taxonomy" id="2614158"/>
    <lineage>
        <taxon>Bacteria</taxon>
        <taxon>Bacillati</taxon>
        <taxon>Bacillota</taxon>
        <taxon>Bacilli</taxon>
        <taxon>Lactobacillales</taxon>
        <taxon>Streptococcaceae</taxon>
        <taxon>Streptococcus</taxon>
    </lineage>
</organism>
<dbReference type="Proteomes" id="UP001596110">
    <property type="component" value="Unassembled WGS sequence"/>
</dbReference>
<dbReference type="RefSeq" id="WP_198039947.1">
    <property type="nucleotide sequence ID" value="NZ_JBHSOJ010000016.1"/>
</dbReference>
<comment type="caution">
    <text evidence="1">The sequence shown here is derived from an EMBL/GenBank/DDBJ whole genome shotgun (WGS) entry which is preliminary data.</text>
</comment>